<accession>A0A915JLL3</accession>
<name>A0A915JLL3_ROMCU</name>
<organism evidence="2 3">
    <name type="scientific">Romanomermis culicivorax</name>
    <name type="common">Nematode worm</name>
    <dbReference type="NCBI Taxonomy" id="13658"/>
    <lineage>
        <taxon>Eukaryota</taxon>
        <taxon>Metazoa</taxon>
        <taxon>Ecdysozoa</taxon>
        <taxon>Nematoda</taxon>
        <taxon>Enoplea</taxon>
        <taxon>Dorylaimia</taxon>
        <taxon>Mermithida</taxon>
        <taxon>Mermithoidea</taxon>
        <taxon>Mermithidae</taxon>
        <taxon>Romanomermis</taxon>
    </lineage>
</organism>
<sequence>MVSIPKFDHPVFAPKVTNQVFIPYEKRCQNSLAIANANEVHNFRIEAHPAIEQLGTTAVRIINNVPTVQTIDQIIGAISDQFQAQQLRIQREIQEQVQSTNARFAALAEQMQQLISTTTATAIAHNPPTPRPPPVTSWFHSEETHDIYIPNKTLHETEPALAFGQPPAHIKPKAPSTDTLYNNEFSRNVCGEDETSCTAPQRGMPPEVNPFGFLDYPSDDYYDHPQPWYDLPRTSHHEEDSGIKTIINNMHLLPIDGSTTNKRLLCFFNVPIGPRLQPNDPQARARVHHPRSWRRTRRVFEEQVKSFTNVQQLANAVTKARSVLNATKAETRTADRPILVNQADPETPAPRSPQPFNRPFDHRRSMDRSQDRYRDRTLSTDRQPQNSMPANNKFVYFQPPQSEPPPQSQLPTEMLLEQLIQRYDRDHEERQSWQHPEAYQFNACQQSPHHQSQPRDSYNNCFDRSASPD</sequence>
<feature type="compositionally biased region" description="Polar residues" evidence="1">
    <location>
        <begin position="380"/>
        <end position="390"/>
    </location>
</feature>
<proteinExistence type="predicted"/>
<dbReference type="Proteomes" id="UP000887565">
    <property type="component" value="Unplaced"/>
</dbReference>
<reference evidence="3" key="1">
    <citation type="submission" date="2022-11" db="UniProtKB">
        <authorList>
            <consortium name="WormBaseParasite"/>
        </authorList>
    </citation>
    <scope>IDENTIFICATION</scope>
</reference>
<dbReference type="WBParaSite" id="nRc.2.0.1.t26998-RA">
    <property type="protein sequence ID" value="nRc.2.0.1.t26998-RA"/>
    <property type="gene ID" value="nRc.2.0.1.g26998"/>
</dbReference>
<keyword evidence="2" id="KW-1185">Reference proteome</keyword>
<dbReference type="AlphaFoldDB" id="A0A915JLL3"/>
<feature type="region of interest" description="Disordered" evidence="1">
    <location>
        <begin position="442"/>
        <end position="469"/>
    </location>
</feature>
<protein>
    <submittedName>
        <fullName evidence="3">Uncharacterized protein</fullName>
    </submittedName>
</protein>
<evidence type="ECO:0000313" key="3">
    <source>
        <dbReference type="WBParaSite" id="nRc.2.0.1.t26998-RA"/>
    </source>
</evidence>
<evidence type="ECO:0000256" key="1">
    <source>
        <dbReference type="SAM" id="MobiDB-lite"/>
    </source>
</evidence>
<feature type="region of interest" description="Disordered" evidence="1">
    <location>
        <begin position="328"/>
        <end position="409"/>
    </location>
</feature>
<feature type="compositionally biased region" description="Basic and acidic residues" evidence="1">
    <location>
        <begin position="359"/>
        <end position="379"/>
    </location>
</feature>
<evidence type="ECO:0000313" key="2">
    <source>
        <dbReference type="Proteomes" id="UP000887565"/>
    </source>
</evidence>